<dbReference type="InterPro" id="IPR002213">
    <property type="entry name" value="UDP_glucos_trans"/>
</dbReference>
<proteinExistence type="inferred from homology"/>
<dbReference type="RefSeq" id="XP_040685947.1">
    <property type="nucleotide sequence ID" value="XM_040837975.1"/>
</dbReference>
<evidence type="ECO:0000256" key="2">
    <source>
        <dbReference type="ARBA" id="ARBA00022679"/>
    </source>
</evidence>
<dbReference type="SUPFAM" id="SSF53756">
    <property type="entry name" value="UDP-Glycosyltransferase/glycogen phosphorylase"/>
    <property type="match status" value="1"/>
</dbReference>
<dbReference type="Proteomes" id="UP000184383">
    <property type="component" value="Unassembled WGS sequence"/>
</dbReference>
<name>A0A1L9RBI4_ASPWE</name>
<dbReference type="Gene3D" id="1.10.1040.10">
    <property type="entry name" value="N-(1-d-carboxylethyl)-l-norvaline Dehydrogenase, domain 2"/>
    <property type="match status" value="1"/>
</dbReference>
<evidence type="ECO:0000259" key="4">
    <source>
        <dbReference type="Pfam" id="PF03446"/>
    </source>
</evidence>
<protein>
    <recommendedName>
        <fullName evidence="8">6-phosphogluconate dehydrogenase NADP-binding domain-containing protein</fullName>
    </recommendedName>
</protein>
<dbReference type="InterPro" id="IPR006115">
    <property type="entry name" value="6PGDH_NADP-bd"/>
</dbReference>
<evidence type="ECO:0000313" key="7">
    <source>
        <dbReference type="Proteomes" id="UP000184383"/>
    </source>
</evidence>
<dbReference type="PANTHER" id="PTHR43580:SF3">
    <property type="entry name" value="6-PHOSPHOGLUCONATE DEHYDROGENASE FAMILY PROTEIN (AFU_ORTHOLOGUE AFUA_2G11600)"/>
    <property type="match status" value="1"/>
</dbReference>
<organism evidence="6 7">
    <name type="scientific">Aspergillus wentii DTO 134E9</name>
    <dbReference type="NCBI Taxonomy" id="1073089"/>
    <lineage>
        <taxon>Eukaryota</taxon>
        <taxon>Fungi</taxon>
        <taxon>Dikarya</taxon>
        <taxon>Ascomycota</taxon>
        <taxon>Pezizomycotina</taxon>
        <taxon>Eurotiomycetes</taxon>
        <taxon>Eurotiomycetidae</taxon>
        <taxon>Eurotiales</taxon>
        <taxon>Aspergillaceae</taxon>
        <taxon>Aspergillus</taxon>
        <taxon>Aspergillus subgen. Cremei</taxon>
    </lineage>
</organism>
<dbReference type="Pfam" id="PF03446">
    <property type="entry name" value="NAD_binding_2"/>
    <property type="match status" value="1"/>
</dbReference>
<reference evidence="7" key="1">
    <citation type="journal article" date="2017" name="Genome Biol.">
        <title>Comparative genomics reveals high biological diversity and specific adaptations in the industrially and medically important fungal genus Aspergillus.</title>
        <authorList>
            <person name="de Vries R.P."/>
            <person name="Riley R."/>
            <person name="Wiebenga A."/>
            <person name="Aguilar-Osorio G."/>
            <person name="Amillis S."/>
            <person name="Uchima C.A."/>
            <person name="Anderluh G."/>
            <person name="Asadollahi M."/>
            <person name="Askin M."/>
            <person name="Barry K."/>
            <person name="Battaglia E."/>
            <person name="Bayram O."/>
            <person name="Benocci T."/>
            <person name="Braus-Stromeyer S.A."/>
            <person name="Caldana C."/>
            <person name="Canovas D."/>
            <person name="Cerqueira G.C."/>
            <person name="Chen F."/>
            <person name="Chen W."/>
            <person name="Choi C."/>
            <person name="Clum A."/>
            <person name="Dos Santos R.A."/>
            <person name="Damasio A.R."/>
            <person name="Diallinas G."/>
            <person name="Emri T."/>
            <person name="Fekete E."/>
            <person name="Flipphi M."/>
            <person name="Freyberg S."/>
            <person name="Gallo A."/>
            <person name="Gournas C."/>
            <person name="Habgood R."/>
            <person name="Hainaut M."/>
            <person name="Harispe M.L."/>
            <person name="Henrissat B."/>
            <person name="Hilden K.S."/>
            <person name="Hope R."/>
            <person name="Hossain A."/>
            <person name="Karabika E."/>
            <person name="Karaffa L."/>
            <person name="Karanyi Z."/>
            <person name="Krasevec N."/>
            <person name="Kuo A."/>
            <person name="Kusch H."/>
            <person name="LaButti K."/>
            <person name="Lagendijk E.L."/>
            <person name="Lapidus A."/>
            <person name="Levasseur A."/>
            <person name="Lindquist E."/>
            <person name="Lipzen A."/>
            <person name="Logrieco A.F."/>
            <person name="MacCabe A."/>
            <person name="Maekelae M.R."/>
            <person name="Malavazi I."/>
            <person name="Melin P."/>
            <person name="Meyer V."/>
            <person name="Mielnichuk N."/>
            <person name="Miskei M."/>
            <person name="Molnar A.P."/>
            <person name="Mule G."/>
            <person name="Ngan C.Y."/>
            <person name="Orejas M."/>
            <person name="Orosz E."/>
            <person name="Ouedraogo J.P."/>
            <person name="Overkamp K.M."/>
            <person name="Park H.-S."/>
            <person name="Perrone G."/>
            <person name="Piumi F."/>
            <person name="Punt P.J."/>
            <person name="Ram A.F."/>
            <person name="Ramon A."/>
            <person name="Rauscher S."/>
            <person name="Record E."/>
            <person name="Riano-Pachon D.M."/>
            <person name="Robert V."/>
            <person name="Roehrig J."/>
            <person name="Ruller R."/>
            <person name="Salamov A."/>
            <person name="Salih N.S."/>
            <person name="Samson R.A."/>
            <person name="Sandor E."/>
            <person name="Sanguinetti M."/>
            <person name="Schuetze T."/>
            <person name="Sepcic K."/>
            <person name="Shelest E."/>
            <person name="Sherlock G."/>
            <person name="Sophianopoulou V."/>
            <person name="Squina F.M."/>
            <person name="Sun H."/>
            <person name="Susca A."/>
            <person name="Todd R.B."/>
            <person name="Tsang A."/>
            <person name="Unkles S.E."/>
            <person name="van de Wiele N."/>
            <person name="van Rossen-Uffink D."/>
            <person name="Oliveira J.V."/>
            <person name="Vesth T.C."/>
            <person name="Visser J."/>
            <person name="Yu J.-H."/>
            <person name="Zhou M."/>
            <person name="Andersen M.R."/>
            <person name="Archer D.B."/>
            <person name="Baker S.E."/>
            <person name="Benoit I."/>
            <person name="Brakhage A.A."/>
            <person name="Braus G.H."/>
            <person name="Fischer R."/>
            <person name="Frisvad J.C."/>
            <person name="Goldman G.H."/>
            <person name="Houbraken J."/>
            <person name="Oakley B."/>
            <person name="Pocsi I."/>
            <person name="Scazzocchio C."/>
            <person name="Seiboth B."/>
            <person name="vanKuyk P.A."/>
            <person name="Wortman J."/>
            <person name="Dyer P.S."/>
            <person name="Grigoriev I.V."/>
        </authorList>
    </citation>
    <scope>NUCLEOTIDE SEQUENCE [LARGE SCALE GENOMIC DNA]</scope>
    <source>
        <strain evidence="7">DTO 134E9</strain>
    </source>
</reference>
<dbReference type="EMBL" id="KV878215">
    <property type="protein sequence ID" value="OJJ32270.1"/>
    <property type="molecule type" value="Genomic_DNA"/>
</dbReference>
<dbReference type="AlphaFoldDB" id="A0A1L9RBI4"/>
<evidence type="ECO:0000313" key="6">
    <source>
        <dbReference type="EMBL" id="OJJ32270.1"/>
    </source>
</evidence>
<dbReference type="SUPFAM" id="SSF48179">
    <property type="entry name" value="6-phosphogluconate dehydrogenase C-terminal domain-like"/>
    <property type="match status" value="1"/>
</dbReference>
<evidence type="ECO:0000256" key="1">
    <source>
        <dbReference type="ARBA" id="ARBA00007598"/>
    </source>
</evidence>
<dbReference type="Gene3D" id="3.40.50.720">
    <property type="entry name" value="NAD(P)-binding Rossmann-like Domain"/>
    <property type="match status" value="1"/>
</dbReference>
<dbReference type="STRING" id="1073089.A0A1L9RBI4"/>
<dbReference type="CDD" id="cd03784">
    <property type="entry name" value="GT1_Gtf-like"/>
    <property type="match status" value="1"/>
</dbReference>
<dbReference type="GO" id="GO:0008194">
    <property type="term" value="F:UDP-glycosyltransferase activity"/>
    <property type="evidence" value="ECO:0007669"/>
    <property type="project" value="InterPro"/>
</dbReference>
<dbReference type="InterPro" id="IPR013328">
    <property type="entry name" value="6PGD_dom2"/>
</dbReference>
<dbReference type="Pfam" id="PF14833">
    <property type="entry name" value="NAD_binding_11"/>
    <property type="match status" value="1"/>
</dbReference>
<dbReference type="InterPro" id="IPR029154">
    <property type="entry name" value="HIBADH-like_NADP-bd"/>
</dbReference>
<dbReference type="GO" id="GO:0050661">
    <property type="term" value="F:NADP binding"/>
    <property type="evidence" value="ECO:0007669"/>
    <property type="project" value="InterPro"/>
</dbReference>
<dbReference type="PANTHER" id="PTHR43580">
    <property type="entry name" value="OXIDOREDUCTASE GLYR1-RELATED"/>
    <property type="match status" value="1"/>
</dbReference>
<dbReference type="SUPFAM" id="SSF51735">
    <property type="entry name" value="NAD(P)-binding Rossmann-fold domains"/>
    <property type="match status" value="1"/>
</dbReference>
<sequence length="765" mass="83323">MNQSTILFLTNSELGQSSIILAVAHEFILRPSSYSVHIASFSPLHDAVSKLNSRAVSLSHSSHPIGAVTFHRIEGSCFDVHRTGFRGALEACKNVLPALLAVWNGPEYMAIYHNCVDIISQLQPAIIVVGPLFYQAIDACRVLKAKYVPRLANVWKFSAMCSGYSYPLPWRLVLPNAYLILKLVYSVHTATEYKGLRKYRNAHGIPGPNPSMAIMAGDKTPHLLPGSVDAEFPCVLPAHFTLCGPILRPCLPISEENPDLAVWLSQRPTFLINLGSHVTFNSTVQRQFADALQLLFNQRRDIQVLWKMKLANDTRPDIKALKGISDFISNGRVRIETWLSVDPIGVLQSDRVAWVVHHGVVNSYYEAIRAGVTQIVLPIWFDTFDFAARVEWLGIGTWANRKNGPGVDGQELGQSLIRAIASDESSKMRQKAEAITNGESERRPEKQTIQAHSDTMASQNVAFIGVGNIGRGMCKNLALKGPQTSLVLYNRTESKATAFANTLPPNKAIVASSIPSAVQQADIIFICVGDDPALHKIISTILSDTETNPDLSSKIIVDCSTVHPDTSRRARDDLAARGASFVACPVFGVPAVAEAGQLIVVPAGASEAVERLRPFLDGVVSRQTINVNSSDPGNATALKLMGNTFILNTVETLAEGMAAAEKTGVGAAAYQEWVHAMYPGPIAKYADRMAHGDYHRLEEPLFAVDLARKDIGHARNLAGATGMRLPTAELTDKYLQDVKAERGEKGDLAAIYGAIRKEAGLPFEN</sequence>
<keyword evidence="2" id="KW-0808">Transferase</keyword>
<keyword evidence="7" id="KW-1185">Reference proteome</keyword>
<feature type="domain" description="6-phosphogluconate dehydrogenase NADP-binding" evidence="4">
    <location>
        <begin position="460"/>
        <end position="619"/>
    </location>
</feature>
<dbReference type="InterPro" id="IPR036291">
    <property type="entry name" value="NAD(P)-bd_dom_sf"/>
</dbReference>
<dbReference type="GeneID" id="63753823"/>
<dbReference type="InterPro" id="IPR008927">
    <property type="entry name" value="6-PGluconate_DH-like_C_sf"/>
</dbReference>
<dbReference type="InterPro" id="IPR051265">
    <property type="entry name" value="HIBADH-related_NP60_sf"/>
</dbReference>
<dbReference type="GO" id="GO:0051287">
    <property type="term" value="F:NAD binding"/>
    <property type="evidence" value="ECO:0007669"/>
    <property type="project" value="InterPro"/>
</dbReference>
<evidence type="ECO:0008006" key="8">
    <source>
        <dbReference type="Google" id="ProtNLM"/>
    </source>
</evidence>
<feature type="region of interest" description="Disordered" evidence="3">
    <location>
        <begin position="428"/>
        <end position="452"/>
    </location>
</feature>
<accession>A0A1L9RBI4</accession>
<feature type="domain" description="3-hydroxyisobutyrate dehydrogenase-like NAD-binding" evidence="5">
    <location>
        <begin position="633"/>
        <end position="753"/>
    </location>
</feature>
<evidence type="ECO:0000259" key="5">
    <source>
        <dbReference type="Pfam" id="PF14833"/>
    </source>
</evidence>
<dbReference type="OrthoDB" id="5835829at2759"/>
<dbReference type="Gene3D" id="3.40.50.2000">
    <property type="entry name" value="Glycogen Phosphorylase B"/>
    <property type="match status" value="1"/>
</dbReference>
<gene>
    <name evidence="6" type="ORF">ASPWEDRAFT_53926</name>
</gene>
<evidence type="ECO:0000256" key="3">
    <source>
        <dbReference type="SAM" id="MobiDB-lite"/>
    </source>
</evidence>
<dbReference type="VEuPathDB" id="FungiDB:ASPWEDRAFT_53926"/>
<comment type="similarity">
    <text evidence="1">Belongs to the HIBADH-related family. NP60 subfamily.</text>
</comment>